<proteinExistence type="predicted"/>
<dbReference type="OMA" id="ASHEHEY"/>
<dbReference type="GeneID" id="19303739"/>
<dbReference type="EMBL" id="KB469299">
    <property type="protein sequence ID" value="EPQ56861.1"/>
    <property type="molecule type" value="Genomic_DNA"/>
</dbReference>
<reference evidence="2 3" key="1">
    <citation type="journal article" date="2012" name="Science">
        <title>The Paleozoic origin of enzymatic lignin decomposition reconstructed from 31 fungal genomes.</title>
        <authorList>
            <person name="Floudas D."/>
            <person name="Binder M."/>
            <person name="Riley R."/>
            <person name="Barry K."/>
            <person name="Blanchette R.A."/>
            <person name="Henrissat B."/>
            <person name="Martinez A.T."/>
            <person name="Otillar R."/>
            <person name="Spatafora J.W."/>
            <person name="Yadav J.S."/>
            <person name="Aerts A."/>
            <person name="Benoit I."/>
            <person name="Boyd A."/>
            <person name="Carlson A."/>
            <person name="Copeland A."/>
            <person name="Coutinho P.M."/>
            <person name="de Vries R.P."/>
            <person name="Ferreira P."/>
            <person name="Findley K."/>
            <person name="Foster B."/>
            <person name="Gaskell J."/>
            <person name="Glotzer D."/>
            <person name="Gorecki P."/>
            <person name="Heitman J."/>
            <person name="Hesse C."/>
            <person name="Hori C."/>
            <person name="Igarashi K."/>
            <person name="Jurgens J.A."/>
            <person name="Kallen N."/>
            <person name="Kersten P."/>
            <person name="Kohler A."/>
            <person name="Kuees U."/>
            <person name="Kumar T.K.A."/>
            <person name="Kuo A."/>
            <person name="LaButti K."/>
            <person name="Larrondo L.F."/>
            <person name="Lindquist E."/>
            <person name="Ling A."/>
            <person name="Lombard V."/>
            <person name="Lucas S."/>
            <person name="Lundell T."/>
            <person name="Martin R."/>
            <person name="McLaughlin D.J."/>
            <person name="Morgenstern I."/>
            <person name="Morin E."/>
            <person name="Murat C."/>
            <person name="Nagy L.G."/>
            <person name="Nolan M."/>
            <person name="Ohm R.A."/>
            <person name="Patyshakuliyeva A."/>
            <person name="Rokas A."/>
            <person name="Ruiz-Duenas F.J."/>
            <person name="Sabat G."/>
            <person name="Salamov A."/>
            <person name="Samejima M."/>
            <person name="Schmutz J."/>
            <person name="Slot J.C."/>
            <person name="St John F."/>
            <person name="Stenlid J."/>
            <person name="Sun H."/>
            <person name="Sun S."/>
            <person name="Syed K."/>
            <person name="Tsang A."/>
            <person name="Wiebenga A."/>
            <person name="Young D."/>
            <person name="Pisabarro A."/>
            <person name="Eastwood D.C."/>
            <person name="Martin F."/>
            <person name="Cullen D."/>
            <person name="Grigoriev I.V."/>
            <person name="Hibbett D.S."/>
        </authorList>
    </citation>
    <scope>NUCLEOTIDE SEQUENCE [LARGE SCALE GENOMIC DNA]</scope>
    <source>
        <strain evidence="2 3">ATCC 11539</strain>
    </source>
</reference>
<dbReference type="STRING" id="670483.S7QAB6"/>
<feature type="compositionally biased region" description="Acidic residues" evidence="1">
    <location>
        <begin position="155"/>
        <end position="164"/>
    </location>
</feature>
<dbReference type="OrthoDB" id="3227079at2759"/>
<feature type="compositionally biased region" description="Low complexity" evidence="1">
    <location>
        <begin position="115"/>
        <end position="134"/>
    </location>
</feature>
<feature type="compositionally biased region" description="Basic and acidic residues" evidence="1">
    <location>
        <begin position="179"/>
        <end position="201"/>
    </location>
</feature>
<protein>
    <submittedName>
        <fullName evidence="2">Uncharacterized protein</fullName>
    </submittedName>
</protein>
<dbReference type="eggNOG" id="ENOG502SWCS">
    <property type="taxonomic scope" value="Eukaryota"/>
</dbReference>
<sequence length="213" mass="23044">MSSFFSAVFACCLRAKSPDREPDERTHLIPAAQDADVTPPRPHVAVVDPQKMKERLGTIVRSKEGKMVNVHAQAPFNVHNRALPTAQSSTSRSTRYPSPQPSVQTSMSAGEEEAAPAPSVSVNVRLAGPVSRGRPGSRSRLGRFGEERGGGGGQVDEDEGEGREEGDGVQAPTPEPEQEAGHEQEREQPKPTRSIRRDFKIKTTSALARSWGD</sequence>
<feature type="compositionally biased region" description="Low complexity" evidence="1">
    <location>
        <begin position="87"/>
        <end position="97"/>
    </location>
</feature>
<keyword evidence="3" id="KW-1185">Reference proteome</keyword>
<evidence type="ECO:0000313" key="2">
    <source>
        <dbReference type="EMBL" id="EPQ56861.1"/>
    </source>
</evidence>
<dbReference type="Proteomes" id="UP000030669">
    <property type="component" value="Unassembled WGS sequence"/>
</dbReference>
<dbReference type="KEGG" id="gtr:GLOTRDRAFT_137359"/>
<dbReference type="HOGENOM" id="CLU_084281_0_0_1"/>
<name>S7QAB6_GLOTA</name>
<evidence type="ECO:0000313" key="3">
    <source>
        <dbReference type="Proteomes" id="UP000030669"/>
    </source>
</evidence>
<feature type="region of interest" description="Disordered" evidence="1">
    <location>
        <begin position="73"/>
        <end position="213"/>
    </location>
</feature>
<gene>
    <name evidence="2" type="ORF">GLOTRDRAFT_137359</name>
</gene>
<dbReference type="RefSeq" id="XP_007864058.1">
    <property type="nucleotide sequence ID" value="XM_007865867.1"/>
</dbReference>
<organism evidence="2 3">
    <name type="scientific">Gloeophyllum trabeum (strain ATCC 11539 / FP-39264 / Madison 617)</name>
    <name type="common">Brown rot fungus</name>
    <dbReference type="NCBI Taxonomy" id="670483"/>
    <lineage>
        <taxon>Eukaryota</taxon>
        <taxon>Fungi</taxon>
        <taxon>Dikarya</taxon>
        <taxon>Basidiomycota</taxon>
        <taxon>Agaricomycotina</taxon>
        <taxon>Agaricomycetes</taxon>
        <taxon>Gloeophyllales</taxon>
        <taxon>Gloeophyllaceae</taxon>
        <taxon>Gloeophyllum</taxon>
    </lineage>
</organism>
<dbReference type="AlphaFoldDB" id="S7QAB6"/>
<evidence type="ECO:0000256" key="1">
    <source>
        <dbReference type="SAM" id="MobiDB-lite"/>
    </source>
</evidence>
<accession>S7QAB6</accession>